<evidence type="ECO:0000313" key="2">
    <source>
        <dbReference type="EMBL" id="PWA07449.1"/>
    </source>
</evidence>
<evidence type="ECO:0000313" key="3">
    <source>
        <dbReference type="Proteomes" id="UP000245449"/>
    </source>
</evidence>
<keyword evidence="3" id="KW-1185">Reference proteome</keyword>
<feature type="chain" id="PRO_5015608102" description="T9SS C-terminal target domain-containing protein" evidence="1">
    <location>
        <begin position="22"/>
        <end position="331"/>
    </location>
</feature>
<dbReference type="OrthoDB" id="9798438at2"/>
<accession>A0A2U1JR68</accession>
<reference evidence="2 3" key="1">
    <citation type="submission" date="2018-04" db="EMBL/GenBank/DDBJ databases">
        <title>Flavobacterium sp. nov., isolated from glacier ice.</title>
        <authorList>
            <person name="Liu Q."/>
            <person name="Xin Y.-H."/>
        </authorList>
    </citation>
    <scope>NUCLEOTIDE SEQUENCE [LARGE SCALE GENOMIC DNA]</scope>
    <source>
        <strain evidence="2 3">RB1R5</strain>
    </source>
</reference>
<proteinExistence type="predicted"/>
<feature type="signal peptide" evidence="1">
    <location>
        <begin position="1"/>
        <end position="21"/>
    </location>
</feature>
<dbReference type="InterPro" id="IPR011047">
    <property type="entry name" value="Quinoprotein_ADH-like_sf"/>
</dbReference>
<organism evidence="2 3">
    <name type="scientific">Flavobacterium psychrotolerans</name>
    <dbReference type="NCBI Taxonomy" id="2169410"/>
    <lineage>
        <taxon>Bacteria</taxon>
        <taxon>Pseudomonadati</taxon>
        <taxon>Bacteroidota</taxon>
        <taxon>Flavobacteriia</taxon>
        <taxon>Flavobacteriales</taxon>
        <taxon>Flavobacteriaceae</taxon>
        <taxon>Flavobacterium</taxon>
    </lineage>
</organism>
<dbReference type="EMBL" id="QCZI01000001">
    <property type="protein sequence ID" value="PWA07449.1"/>
    <property type="molecule type" value="Genomic_DNA"/>
</dbReference>
<dbReference type="RefSeq" id="WP_116723595.1">
    <property type="nucleotide sequence ID" value="NZ_QCZI01000001.1"/>
</dbReference>
<evidence type="ECO:0008006" key="4">
    <source>
        <dbReference type="Google" id="ProtNLM"/>
    </source>
</evidence>
<sequence length="331" mass="37919">MNKSVIYLLFLLGCFSLQSQAQVLGCTDALAMNYNPLATFNDGSCVYESKSIRPEFSVVLDNQLHETSGLVKWNHFLWTHNDDTDTNLYAIDTISGAILKTFHLNKVLNKDWEEIAQDSAYLYVGDFGNNYKGNRKDLHVLRIEKNSLLLNQPKIDTIAFNYSNQMEVEPKNSNSTDFDCEAFVVTKDSIYLFTKQWESKMTSVYSLPKTPGNYVANYKTTFDVKGLITGATFVEDKKLVVLCGYNMKLHPFVWLLYDFKTNDFFSGNKRKIKLRLPFHQIEGIATSDGLHYYLSNENFSRKPIVSSPQKLHLFHLGNFLKPYLAGQKAQK</sequence>
<name>A0A2U1JR68_9FLAO</name>
<gene>
    <name evidence="2" type="ORF">DB895_01655</name>
</gene>
<dbReference type="Proteomes" id="UP000245449">
    <property type="component" value="Unassembled WGS sequence"/>
</dbReference>
<evidence type="ECO:0000256" key="1">
    <source>
        <dbReference type="SAM" id="SignalP"/>
    </source>
</evidence>
<comment type="caution">
    <text evidence="2">The sequence shown here is derived from an EMBL/GenBank/DDBJ whole genome shotgun (WGS) entry which is preliminary data.</text>
</comment>
<keyword evidence="1" id="KW-0732">Signal</keyword>
<dbReference type="SUPFAM" id="SSF50998">
    <property type="entry name" value="Quinoprotein alcohol dehydrogenase-like"/>
    <property type="match status" value="1"/>
</dbReference>
<protein>
    <recommendedName>
        <fullName evidence="4">T9SS C-terminal target domain-containing protein</fullName>
    </recommendedName>
</protein>
<dbReference type="AlphaFoldDB" id="A0A2U1JR68"/>